<organism evidence="1 2">
    <name type="scientific">Panagrolaimus sp. PS1159</name>
    <dbReference type="NCBI Taxonomy" id="55785"/>
    <lineage>
        <taxon>Eukaryota</taxon>
        <taxon>Metazoa</taxon>
        <taxon>Ecdysozoa</taxon>
        <taxon>Nematoda</taxon>
        <taxon>Chromadorea</taxon>
        <taxon>Rhabditida</taxon>
        <taxon>Tylenchina</taxon>
        <taxon>Panagrolaimomorpha</taxon>
        <taxon>Panagrolaimoidea</taxon>
        <taxon>Panagrolaimidae</taxon>
        <taxon>Panagrolaimus</taxon>
    </lineage>
</organism>
<evidence type="ECO:0000313" key="2">
    <source>
        <dbReference type="WBParaSite" id="PS1159_v2.g1431.t1"/>
    </source>
</evidence>
<sequence>MSHRPTFGRGAAYSSSTARTDSSAASTGGANWGIHSNVYRQHQETDRRPPPSGATEYGSNRNSSPTRGRGSHLMNLRQQPRLGYEPERGPEFSTQRFSTRGQELYAPPQNHSTGQYDDVPLPLHTAVQRPPSRGGLELRNAASAEERRERHNYFQVPPSSDRPRIPPANDYVNPTQNGYDRASTQQSNASQRHPYGPLQHQPLQGPDSDRIRPPPSEYPHNGYQQFPNVGRQQSPHYGGYDRSSNRYENDRLGYGNNPRGGRGGGYGGNPRGGYGNS</sequence>
<evidence type="ECO:0000313" key="1">
    <source>
        <dbReference type="Proteomes" id="UP000887580"/>
    </source>
</evidence>
<dbReference type="WBParaSite" id="PS1159_v2.g1431.t1">
    <property type="protein sequence ID" value="PS1159_v2.g1431.t1"/>
    <property type="gene ID" value="PS1159_v2.g1431"/>
</dbReference>
<dbReference type="Proteomes" id="UP000887580">
    <property type="component" value="Unplaced"/>
</dbReference>
<accession>A0AC35F710</accession>
<protein>
    <submittedName>
        <fullName evidence="2">Hymenoptaecin</fullName>
    </submittedName>
</protein>
<proteinExistence type="predicted"/>
<name>A0AC35F710_9BILA</name>
<reference evidence="2" key="1">
    <citation type="submission" date="2022-11" db="UniProtKB">
        <authorList>
            <consortium name="WormBaseParasite"/>
        </authorList>
    </citation>
    <scope>IDENTIFICATION</scope>
</reference>